<evidence type="ECO:0000313" key="2">
    <source>
        <dbReference type="EMBL" id="RJE87965.1"/>
    </source>
</evidence>
<organism evidence="2 3">
    <name type="scientific">Paracoccus onubensis</name>
    <dbReference type="NCBI Taxonomy" id="1675788"/>
    <lineage>
        <taxon>Bacteria</taxon>
        <taxon>Pseudomonadati</taxon>
        <taxon>Pseudomonadota</taxon>
        <taxon>Alphaproteobacteria</taxon>
        <taxon>Rhodobacterales</taxon>
        <taxon>Paracoccaceae</taxon>
        <taxon>Paracoccus</taxon>
    </lineage>
</organism>
<comment type="caution">
    <text evidence="2">The sequence shown here is derived from an EMBL/GenBank/DDBJ whole genome shotgun (WGS) entry which is preliminary data.</text>
</comment>
<keyword evidence="3" id="KW-1185">Reference proteome</keyword>
<feature type="compositionally biased region" description="Low complexity" evidence="1">
    <location>
        <begin position="168"/>
        <end position="185"/>
    </location>
</feature>
<dbReference type="EMBL" id="QZCG01000002">
    <property type="protein sequence ID" value="RJE87965.1"/>
    <property type="molecule type" value="Genomic_DNA"/>
</dbReference>
<proteinExistence type="predicted"/>
<feature type="compositionally biased region" description="Basic and acidic residues" evidence="1">
    <location>
        <begin position="142"/>
        <end position="165"/>
    </location>
</feature>
<gene>
    <name evidence="2" type="ORF">D3P04_03325</name>
</gene>
<reference evidence="3" key="1">
    <citation type="submission" date="2018-09" db="EMBL/GenBank/DDBJ databases">
        <title>Acidovorax cavernicola nov. sp. isolated from Gruta de las Maravillas (Aracena, Spain).</title>
        <authorList>
            <person name="Jurado V."/>
            <person name="Gutierrez-Patricio S."/>
            <person name="Gonzalez-Pimentel J.L."/>
            <person name="Miller A.Z."/>
            <person name="Laiz L."/>
            <person name="Saiz-Jimenez C."/>
        </authorList>
    </citation>
    <scope>NUCLEOTIDE SEQUENCE [LARGE SCALE GENOMIC DNA]</scope>
    <source>
        <strain evidence="3">1011MAR3C25</strain>
    </source>
</reference>
<dbReference type="AlphaFoldDB" id="A0A418T465"/>
<dbReference type="Proteomes" id="UP000284202">
    <property type="component" value="Unassembled WGS sequence"/>
</dbReference>
<evidence type="ECO:0000313" key="3">
    <source>
        <dbReference type="Proteomes" id="UP000284202"/>
    </source>
</evidence>
<dbReference type="OrthoDB" id="7778894at2"/>
<accession>A0A418T465</accession>
<protein>
    <submittedName>
        <fullName evidence="2">Uncharacterized protein</fullName>
    </submittedName>
</protein>
<name>A0A418T465_9RHOB</name>
<dbReference type="RefSeq" id="WP_119745936.1">
    <property type="nucleotide sequence ID" value="NZ_QZCG01000002.1"/>
</dbReference>
<evidence type="ECO:0000256" key="1">
    <source>
        <dbReference type="SAM" id="MobiDB-lite"/>
    </source>
</evidence>
<feature type="region of interest" description="Disordered" evidence="1">
    <location>
        <begin position="142"/>
        <end position="204"/>
    </location>
</feature>
<sequence>MPKLKALRGAIGSYGRVAAGGIIDVDEAVADKLIKTKRFVRATEKDIQAAQTAQKAALAVDTPGAGPGFLPMPKTPVAADRLTQMIERGEISRNKAKELVALEISLSTEEVQAFIKKEAEEVAAKIEAARDELDARAQALDKREHDLVEREKAVEASDGKAKEEAETTAEAGAAEEAKSDAATGAPAEAKTKAEPGAKAAKSSK</sequence>